<dbReference type="EMBL" id="JAWLKA010000045">
    <property type="protein sequence ID" value="MDV6286764.1"/>
    <property type="molecule type" value="Genomic_DNA"/>
</dbReference>
<protein>
    <submittedName>
        <fullName evidence="3">Cupin domain-containing protein</fullName>
    </submittedName>
</protein>
<dbReference type="Gene3D" id="2.60.120.10">
    <property type="entry name" value="Jelly Rolls"/>
    <property type="match status" value="1"/>
</dbReference>
<keyword evidence="4" id="KW-1185">Reference proteome</keyword>
<dbReference type="SUPFAM" id="SSF51182">
    <property type="entry name" value="RmlC-like cupins"/>
    <property type="match status" value="1"/>
</dbReference>
<accession>A0ABU4CT69</accession>
<evidence type="ECO:0000256" key="1">
    <source>
        <dbReference type="SAM" id="MobiDB-lite"/>
    </source>
</evidence>
<dbReference type="Pfam" id="PF05899">
    <property type="entry name" value="Cupin_3"/>
    <property type="match status" value="1"/>
</dbReference>
<proteinExistence type="predicted"/>
<dbReference type="RefSeq" id="WP_317571744.1">
    <property type="nucleotide sequence ID" value="NZ_JAWLKA010000045.1"/>
</dbReference>
<evidence type="ECO:0000313" key="4">
    <source>
        <dbReference type="Proteomes" id="UP001185737"/>
    </source>
</evidence>
<dbReference type="Proteomes" id="UP001185737">
    <property type="component" value="Unassembled WGS sequence"/>
</dbReference>
<evidence type="ECO:0000313" key="3">
    <source>
        <dbReference type="EMBL" id="MDV6286764.1"/>
    </source>
</evidence>
<feature type="domain" description="(S)-ureidoglycine aminohydrolase cupin" evidence="2">
    <location>
        <begin position="34"/>
        <end position="105"/>
    </location>
</feature>
<feature type="region of interest" description="Disordered" evidence="1">
    <location>
        <begin position="1"/>
        <end position="22"/>
    </location>
</feature>
<comment type="caution">
    <text evidence="3">The sequence shown here is derived from an EMBL/GenBank/DDBJ whole genome shotgun (WGS) entry which is preliminary data.</text>
</comment>
<dbReference type="PANTHER" id="PTHR40943">
    <property type="entry name" value="CYTOPLASMIC PROTEIN-RELATED"/>
    <property type="match status" value="1"/>
</dbReference>
<sequence>MKKFEANWTPFTPVAPERVTHGNPTTRLAETVAGESFKSGLWEVTPGRFTTAPRGFDEVIHIIKGSGVLRSADGTAVKLAPGVSFLMEDGFVGEWEIHEQLQKFYAKAQTVTTGS</sequence>
<dbReference type="PANTHER" id="PTHR40943:SF1">
    <property type="entry name" value="CYTOPLASMIC PROTEIN"/>
    <property type="match status" value="1"/>
</dbReference>
<organism evidence="3 4">
    <name type="scientific">Rhodococcus jostii</name>
    <dbReference type="NCBI Taxonomy" id="132919"/>
    <lineage>
        <taxon>Bacteria</taxon>
        <taxon>Bacillati</taxon>
        <taxon>Actinomycetota</taxon>
        <taxon>Actinomycetes</taxon>
        <taxon>Mycobacteriales</taxon>
        <taxon>Nocardiaceae</taxon>
        <taxon>Rhodococcus</taxon>
    </lineage>
</organism>
<dbReference type="InterPro" id="IPR008579">
    <property type="entry name" value="UGlyAH_Cupin_dom"/>
</dbReference>
<dbReference type="InterPro" id="IPR014710">
    <property type="entry name" value="RmlC-like_jellyroll"/>
</dbReference>
<name>A0ABU4CT69_RHOJO</name>
<gene>
    <name evidence="3" type="ORF">R3Q59_40520</name>
</gene>
<evidence type="ECO:0000259" key="2">
    <source>
        <dbReference type="Pfam" id="PF05899"/>
    </source>
</evidence>
<dbReference type="InterPro" id="IPR011051">
    <property type="entry name" value="RmlC_Cupin_sf"/>
</dbReference>
<reference evidence="3 4" key="1">
    <citation type="submission" date="2023-10" db="EMBL/GenBank/DDBJ databases">
        <title>Development of a sustainable strategy for remediation of hydrocarbon-contaminated territories based on the waste exchange concept.</title>
        <authorList>
            <person name="Krivoruchko A."/>
        </authorList>
    </citation>
    <scope>NUCLEOTIDE SEQUENCE [LARGE SCALE GENOMIC DNA]</scope>
    <source>
        <strain evidence="3 4">IEGM 60</strain>
    </source>
</reference>